<feature type="compositionally biased region" description="Low complexity" evidence="1">
    <location>
        <begin position="1"/>
        <end position="16"/>
    </location>
</feature>
<keyword evidence="3" id="KW-1185">Reference proteome</keyword>
<organism evidence="2 3">
    <name type="scientific">Dentipellis fragilis</name>
    <dbReference type="NCBI Taxonomy" id="205917"/>
    <lineage>
        <taxon>Eukaryota</taxon>
        <taxon>Fungi</taxon>
        <taxon>Dikarya</taxon>
        <taxon>Basidiomycota</taxon>
        <taxon>Agaricomycotina</taxon>
        <taxon>Agaricomycetes</taxon>
        <taxon>Russulales</taxon>
        <taxon>Hericiaceae</taxon>
        <taxon>Dentipellis</taxon>
    </lineage>
</organism>
<protein>
    <submittedName>
        <fullName evidence="2">Uncharacterized protein</fullName>
    </submittedName>
</protein>
<gene>
    <name evidence="2" type="ORF">EVG20_g2504</name>
</gene>
<evidence type="ECO:0000256" key="1">
    <source>
        <dbReference type="SAM" id="MobiDB-lite"/>
    </source>
</evidence>
<evidence type="ECO:0000313" key="2">
    <source>
        <dbReference type="EMBL" id="TFY70514.1"/>
    </source>
</evidence>
<reference evidence="2 3" key="1">
    <citation type="submission" date="2019-02" db="EMBL/GenBank/DDBJ databases">
        <title>Genome sequencing of the rare red list fungi Dentipellis fragilis.</title>
        <authorList>
            <person name="Buettner E."/>
            <person name="Kellner H."/>
        </authorList>
    </citation>
    <scope>NUCLEOTIDE SEQUENCE [LARGE SCALE GENOMIC DNA]</scope>
    <source>
        <strain evidence="2 3">DSM 105465</strain>
    </source>
</reference>
<dbReference type="Proteomes" id="UP000298327">
    <property type="component" value="Unassembled WGS sequence"/>
</dbReference>
<dbReference type="AlphaFoldDB" id="A0A4Y9Z7V9"/>
<sequence length="251" mass="27982">MRRASARIAGRARVSAMEARAEVPPGGRSVGDGEEEAPLPPKKEEMADVMVKEEVKEEVYGMGEVCELVKKEEVVVTIKTEEAGPAKRQESYGRVKKQEPEFELPGSQFRATKRTRDIKPKVELAPKKEEPLDSETDDHHNNGGYGEDDGDYLGMNDEEQEDEQPSCKRQKPSAEQASTKKAAAPKKTPKPKKPKQKKLSAAERTAQELGLPPMPESTDESNWRASELSSKREICVSDAQKFYRVNLSKND</sequence>
<comment type="caution">
    <text evidence="2">The sequence shown here is derived from an EMBL/GenBank/DDBJ whole genome shotgun (WGS) entry which is preliminary data.</text>
</comment>
<dbReference type="EMBL" id="SEOQ01000098">
    <property type="protein sequence ID" value="TFY70514.1"/>
    <property type="molecule type" value="Genomic_DNA"/>
</dbReference>
<accession>A0A4Y9Z7V9</accession>
<name>A0A4Y9Z7V9_9AGAM</name>
<feature type="compositionally biased region" description="Basic and acidic residues" evidence="1">
    <location>
        <begin position="114"/>
        <end position="141"/>
    </location>
</feature>
<feature type="region of interest" description="Disordered" evidence="1">
    <location>
        <begin position="80"/>
        <end position="231"/>
    </location>
</feature>
<feature type="compositionally biased region" description="Acidic residues" evidence="1">
    <location>
        <begin position="146"/>
        <end position="164"/>
    </location>
</feature>
<evidence type="ECO:0000313" key="3">
    <source>
        <dbReference type="Proteomes" id="UP000298327"/>
    </source>
</evidence>
<proteinExistence type="predicted"/>
<feature type="region of interest" description="Disordered" evidence="1">
    <location>
        <begin position="1"/>
        <end position="46"/>
    </location>
</feature>
<feature type="compositionally biased region" description="Basic residues" evidence="1">
    <location>
        <begin position="183"/>
        <end position="198"/>
    </location>
</feature>
<feature type="compositionally biased region" description="Basic and acidic residues" evidence="1">
    <location>
        <begin position="80"/>
        <end position="100"/>
    </location>
</feature>